<sequence>DMVTFDSLAQKAGIDFDWEILSLQIPTDRPAKQWMYFPALALLGLVVIRQRKRREVLS</sequence>
<protein>
    <submittedName>
        <fullName evidence="2">Uncharacterized protein</fullName>
    </submittedName>
</protein>
<keyword evidence="1" id="KW-0812">Transmembrane</keyword>
<dbReference type="InterPro" id="IPR021814">
    <property type="entry name" value="DUF3394"/>
</dbReference>
<dbReference type="Pfam" id="PF11874">
    <property type="entry name" value="DUF3394"/>
    <property type="match status" value="1"/>
</dbReference>
<name>A0A382PSX9_9ZZZZ</name>
<proteinExistence type="predicted"/>
<organism evidence="2">
    <name type="scientific">marine metagenome</name>
    <dbReference type="NCBI Taxonomy" id="408172"/>
    <lineage>
        <taxon>unclassified sequences</taxon>
        <taxon>metagenomes</taxon>
        <taxon>ecological metagenomes</taxon>
    </lineage>
</organism>
<dbReference type="AlphaFoldDB" id="A0A382PSX9"/>
<evidence type="ECO:0000313" key="2">
    <source>
        <dbReference type="EMBL" id="SVC75785.1"/>
    </source>
</evidence>
<gene>
    <name evidence="2" type="ORF">METZ01_LOCUS328639</name>
</gene>
<feature type="transmembrane region" description="Helical" evidence="1">
    <location>
        <begin position="31"/>
        <end position="48"/>
    </location>
</feature>
<feature type="non-terminal residue" evidence="2">
    <location>
        <position position="1"/>
    </location>
</feature>
<reference evidence="2" key="1">
    <citation type="submission" date="2018-05" db="EMBL/GenBank/DDBJ databases">
        <authorList>
            <person name="Lanie J.A."/>
            <person name="Ng W.-L."/>
            <person name="Kazmierczak K.M."/>
            <person name="Andrzejewski T.M."/>
            <person name="Davidsen T.M."/>
            <person name="Wayne K.J."/>
            <person name="Tettelin H."/>
            <person name="Glass J.I."/>
            <person name="Rusch D."/>
            <person name="Podicherti R."/>
            <person name="Tsui H.-C.T."/>
            <person name="Winkler M.E."/>
        </authorList>
    </citation>
    <scope>NUCLEOTIDE SEQUENCE</scope>
</reference>
<keyword evidence="1" id="KW-0472">Membrane</keyword>
<dbReference type="EMBL" id="UINC01109157">
    <property type="protein sequence ID" value="SVC75785.1"/>
    <property type="molecule type" value="Genomic_DNA"/>
</dbReference>
<accession>A0A382PSX9</accession>
<evidence type="ECO:0000256" key="1">
    <source>
        <dbReference type="SAM" id="Phobius"/>
    </source>
</evidence>
<keyword evidence="1" id="KW-1133">Transmembrane helix</keyword>